<feature type="transmembrane region" description="Helical" evidence="5">
    <location>
        <begin position="126"/>
        <end position="144"/>
    </location>
</feature>
<evidence type="ECO:0000256" key="2">
    <source>
        <dbReference type="ARBA" id="ARBA00022692"/>
    </source>
</evidence>
<evidence type="ECO:0000313" key="7">
    <source>
        <dbReference type="EMBL" id="CAF9925630.1"/>
    </source>
</evidence>
<dbReference type="AlphaFoldDB" id="A0A8H3ILT1"/>
<feature type="transmembrane region" description="Helical" evidence="5">
    <location>
        <begin position="354"/>
        <end position="373"/>
    </location>
</feature>
<feature type="transmembrane region" description="Helical" evidence="5">
    <location>
        <begin position="218"/>
        <end position="241"/>
    </location>
</feature>
<accession>A0A8H3ILT1</accession>
<feature type="transmembrane region" description="Helical" evidence="5">
    <location>
        <begin position="164"/>
        <end position="182"/>
    </location>
</feature>
<evidence type="ECO:0000313" key="8">
    <source>
        <dbReference type="Proteomes" id="UP000664521"/>
    </source>
</evidence>
<reference evidence="7" key="1">
    <citation type="submission" date="2021-03" db="EMBL/GenBank/DDBJ databases">
        <authorList>
            <person name="Tagirdzhanova G."/>
        </authorList>
    </citation>
    <scope>NUCLEOTIDE SEQUENCE</scope>
</reference>
<evidence type="ECO:0000256" key="4">
    <source>
        <dbReference type="ARBA" id="ARBA00023136"/>
    </source>
</evidence>
<dbReference type="PANTHER" id="PTHR23502">
    <property type="entry name" value="MAJOR FACILITATOR SUPERFAMILY"/>
    <property type="match status" value="1"/>
</dbReference>
<dbReference type="PROSITE" id="PS50850">
    <property type="entry name" value="MFS"/>
    <property type="match status" value="1"/>
</dbReference>
<dbReference type="InterPro" id="IPR020846">
    <property type="entry name" value="MFS_dom"/>
</dbReference>
<name>A0A8H3ILT1_9LECA</name>
<keyword evidence="8" id="KW-1185">Reference proteome</keyword>
<comment type="subcellular location">
    <subcellularLocation>
        <location evidence="1">Membrane</location>
        <topology evidence="1">Multi-pass membrane protein</topology>
    </subcellularLocation>
</comment>
<dbReference type="SUPFAM" id="SSF103473">
    <property type="entry name" value="MFS general substrate transporter"/>
    <property type="match status" value="1"/>
</dbReference>
<evidence type="ECO:0000256" key="1">
    <source>
        <dbReference type="ARBA" id="ARBA00004141"/>
    </source>
</evidence>
<dbReference type="InterPro" id="IPR011701">
    <property type="entry name" value="MFS"/>
</dbReference>
<comment type="caution">
    <text evidence="7">The sequence shown here is derived from an EMBL/GenBank/DDBJ whole genome shotgun (WGS) entry which is preliminary data.</text>
</comment>
<feature type="transmembrane region" description="Helical" evidence="5">
    <location>
        <begin position="194"/>
        <end position="212"/>
    </location>
</feature>
<evidence type="ECO:0000259" key="6">
    <source>
        <dbReference type="PROSITE" id="PS50850"/>
    </source>
</evidence>
<evidence type="ECO:0000256" key="5">
    <source>
        <dbReference type="SAM" id="Phobius"/>
    </source>
</evidence>
<dbReference type="PANTHER" id="PTHR23502:SF59">
    <property type="entry name" value="MULTIDRUG TRANSPORTER, PUTATIVE (AFU_ORTHOLOGUE AFUA_1G10370)-RELATED"/>
    <property type="match status" value="1"/>
</dbReference>
<gene>
    <name evidence="7" type="ORF">HETSPECPRED_005877</name>
</gene>
<organism evidence="7 8">
    <name type="scientific">Heterodermia speciosa</name>
    <dbReference type="NCBI Taxonomy" id="116794"/>
    <lineage>
        <taxon>Eukaryota</taxon>
        <taxon>Fungi</taxon>
        <taxon>Dikarya</taxon>
        <taxon>Ascomycota</taxon>
        <taxon>Pezizomycotina</taxon>
        <taxon>Lecanoromycetes</taxon>
        <taxon>OSLEUM clade</taxon>
        <taxon>Lecanoromycetidae</taxon>
        <taxon>Caliciales</taxon>
        <taxon>Physciaceae</taxon>
        <taxon>Heterodermia</taxon>
    </lineage>
</organism>
<evidence type="ECO:0000256" key="3">
    <source>
        <dbReference type="ARBA" id="ARBA00022989"/>
    </source>
</evidence>
<keyword evidence="2 5" id="KW-0812">Transmembrane</keyword>
<dbReference type="GO" id="GO:0005886">
    <property type="term" value="C:plasma membrane"/>
    <property type="evidence" value="ECO:0007669"/>
    <property type="project" value="TreeGrafter"/>
</dbReference>
<dbReference type="OrthoDB" id="9986881at2759"/>
<feature type="transmembrane region" description="Helical" evidence="5">
    <location>
        <begin position="253"/>
        <end position="274"/>
    </location>
</feature>
<dbReference type="GO" id="GO:0022857">
    <property type="term" value="F:transmembrane transporter activity"/>
    <property type="evidence" value="ECO:0007669"/>
    <property type="project" value="InterPro"/>
</dbReference>
<sequence>MTINNPASSAPTHSSPLHRNEAITTESNSTLGQHDDSIEKIDTVVERGGSRVVFPLHSMNRSRVSRMQTNGTRRVSRIESLTRTATRVDQWSHPLSAIKSSLDCVVDFDGIDDPYRPMNWPFRKKVVTTLLYGFTTMGSTWATAVYSPAIDQIADQFHIGKEVSLLGLCLVLVGFGLGPLFWAPLSEIFGRKPAVLIPYFLAAAFSFATAAAKDIQTILIARFFTGFFGSAPVTNTGGVLGDIWSPTQRGIAMVFYSLAVVGGPVLGPIAGGAIVQSYLRWRWTEYLTGIMMMFILCLDLLVLDESYPPRLLVYKARTLRIKTGNWALHAEFEEWDPTLREMVEKFGIRPFQMLLTPICFSMSVYASFVYGILYGNLASFPIEFIEERGWNLVVGAL</sequence>
<dbReference type="Gene3D" id="1.20.1250.20">
    <property type="entry name" value="MFS general substrate transporter like domains"/>
    <property type="match status" value="1"/>
</dbReference>
<feature type="transmembrane region" description="Helical" evidence="5">
    <location>
        <begin position="286"/>
        <end position="303"/>
    </location>
</feature>
<proteinExistence type="predicted"/>
<keyword evidence="4 5" id="KW-0472">Membrane</keyword>
<dbReference type="InterPro" id="IPR036259">
    <property type="entry name" value="MFS_trans_sf"/>
</dbReference>
<dbReference type="EMBL" id="CAJPDS010000039">
    <property type="protein sequence ID" value="CAF9925630.1"/>
    <property type="molecule type" value="Genomic_DNA"/>
</dbReference>
<dbReference type="Proteomes" id="UP000664521">
    <property type="component" value="Unassembled WGS sequence"/>
</dbReference>
<feature type="domain" description="Major facilitator superfamily (MFS) profile" evidence="6">
    <location>
        <begin position="126"/>
        <end position="397"/>
    </location>
</feature>
<dbReference type="Pfam" id="PF07690">
    <property type="entry name" value="MFS_1"/>
    <property type="match status" value="1"/>
</dbReference>
<protein>
    <recommendedName>
        <fullName evidence="6">Major facilitator superfamily (MFS) profile domain-containing protein</fullName>
    </recommendedName>
</protein>
<keyword evidence="3 5" id="KW-1133">Transmembrane helix</keyword>